<feature type="region of interest" description="Disordered" evidence="1">
    <location>
        <begin position="272"/>
        <end position="319"/>
    </location>
</feature>
<dbReference type="InterPro" id="IPR019188">
    <property type="entry name" value="SNAPC1"/>
</dbReference>
<organism evidence="2 3">
    <name type="scientific">Oedothorax gibbosus</name>
    <dbReference type="NCBI Taxonomy" id="931172"/>
    <lineage>
        <taxon>Eukaryota</taxon>
        <taxon>Metazoa</taxon>
        <taxon>Ecdysozoa</taxon>
        <taxon>Arthropoda</taxon>
        <taxon>Chelicerata</taxon>
        <taxon>Arachnida</taxon>
        <taxon>Araneae</taxon>
        <taxon>Araneomorphae</taxon>
        <taxon>Entelegynae</taxon>
        <taxon>Araneoidea</taxon>
        <taxon>Linyphiidae</taxon>
        <taxon>Erigoninae</taxon>
        <taxon>Oedothorax</taxon>
    </lineage>
</organism>
<name>A0AAV6ULA9_9ARAC</name>
<keyword evidence="3" id="KW-1185">Reference proteome</keyword>
<protein>
    <recommendedName>
        <fullName evidence="4">snRNA-activating protein complex subunit 1</fullName>
    </recommendedName>
</protein>
<evidence type="ECO:0000313" key="2">
    <source>
        <dbReference type="EMBL" id="KAG8185250.1"/>
    </source>
</evidence>
<dbReference type="GO" id="GO:0019185">
    <property type="term" value="C:snRNA-activating protein complex"/>
    <property type="evidence" value="ECO:0007669"/>
    <property type="project" value="TreeGrafter"/>
</dbReference>
<dbReference type="GO" id="GO:0042796">
    <property type="term" value="P:snRNA transcription by RNA polymerase III"/>
    <property type="evidence" value="ECO:0007669"/>
    <property type="project" value="TreeGrafter"/>
</dbReference>
<evidence type="ECO:0008006" key="4">
    <source>
        <dbReference type="Google" id="ProtNLM"/>
    </source>
</evidence>
<accession>A0AAV6ULA9</accession>
<dbReference type="GO" id="GO:0042795">
    <property type="term" value="P:snRNA transcription by RNA polymerase II"/>
    <property type="evidence" value="ECO:0007669"/>
    <property type="project" value="TreeGrafter"/>
</dbReference>
<feature type="compositionally biased region" description="Basic residues" evidence="1">
    <location>
        <begin position="291"/>
        <end position="307"/>
    </location>
</feature>
<dbReference type="PANTHER" id="PTHR15131">
    <property type="entry name" value="SMALL NUCLEAR RNA ACTIVATING COMPLEX, POLYPEPTIDE 1"/>
    <property type="match status" value="1"/>
</dbReference>
<evidence type="ECO:0000256" key="1">
    <source>
        <dbReference type="SAM" id="MobiDB-lite"/>
    </source>
</evidence>
<dbReference type="PANTHER" id="PTHR15131:SF3">
    <property type="entry name" value="SNRNA-ACTIVATING PROTEIN COMPLEX SUBUNIT 1"/>
    <property type="match status" value="1"/>
</dbReference>
<reference evidence="2 3" key="1">
    <citation type="journal article" date="2022" name="Nat. Ecol. Evol.">
        <title>A masculinizing supergene underlies an exaggerated male reproductive morph in a spider.</title>
        <authorList>
            <person name="Hendrickx F."/>
            <person name="De Corte Z."/>
            <person name="Sonet G."/>
            <person name="Van Belleghem S.M."/>
            <person name="Kostlbacher S."/>
            <person name="Vangestel C."/>
        </authorList>
    </citation>
    <scope>NUCLEOTIDE SEQUENCE [LARGE SCALE GENOMIC DNA]</scope>
    <source>
        <strain evidence="2">W744_W776</strain>
    </source>
</reference>
<dbReference type="GO" id="GO:0043565">
    <property type="term" value="F:sequence-specific DNA binding"/>
    <property type="evidence" value="ECO:0007669"/>
    <property type="project" value="TreeGrafter"/>
</dbReference>
<dbReference type="EMBL" id="JAFNEN010000341">
    <property type="protein sequence ID" value="KAG8185250.1"/>
    <property type="molecule type" value="Genomic_DNA"/>
</dbReference>
<feature type="compositionally biased region" description="Basic and acidic residues" evidence="1">
    <location>
        <begin position="240"/>
        <end position="256"/>
    </location>
</feature>
<sequence length="409" mass="46325">MSKFKLSADGFHEDAESLLEEFSKKDCMHFSSFAEVWKARGFSSMFMGFDDEDELREFTEEIFLVASKFVAVTCPNRQVGGIYLLYALYRHQTLNPPVKIRLVLDQMVTITKLCDSLSFEDHKTFHYVASYLAKNSFDLVACPRPMGPNMSAKLTEDLKRECKDNLYSFQVDLKKDMTELAQSGFLKKIGDMLAEYSETRKASPGVEFDVAGPLLGFTSRLESMLGTSSVRARKSTSSHASDREKSTSIGPRRVDLKMKAFGVPARHQRGIYSSLPMEDEDESDDDWRVVPPKRRPSRKRRPKKVGRPKKEDIKAESDDDLDAVVQKSTVAKANRKPSRITRYHYSRGEDLQKISYYDNLKFGSNHASCQLFSDSEVDDPEPSATEFAGDTNETVVGKVETVYTESCSE</sequence>
<evidence type="ECO:0000313" key="3">
    <source>
        <dbReference type="Proteomes" id="UP000827092"/>
    </source>
</evidence>
<dbReference type="Proteomes" id="UP000827092">
    <property type="component" value="Unassembled WGS sequence"/>
</dbReference>
<proteinExistence type="predicted"/>
<feature type="region of interest" description="Disordered" evidence="1">
    <location>
        <begin position="227"/>
        <end position="256"/>
    </location>
</feature>
<comment type="caution">
    <text evidence="2">The sequence shown here is derived from an EMBL/GenBank/DDBJ whole genome shotgun (WGS) entry which is preliminary data.</text>
</comment>
<gene>
    <name evidence="2" type="ORF">JTE90_023866</name>
</gene>
<dbReference type="Pfam" id="PF09808">
    <property type="entry name" value="SNAPC1"/>
    <property type="match status" value="1"/>
</dbReference>
<dbReference type="AlphaFoldDB" id="A0AAV6ULA9"/>